<reference evidence="3" key="1">
    <citation type="journal article" date="2019" name="Int. J. Syst. Evol. Microbiol.">
        <title>The Global Catalogue of Microorganisms (GCM) 10K type strain sequencing project: providing services to taxonomists for standard genome sequencing and annotation.</title>
        <authorList>
            <consortium name="The Broad Institute Genomics Platform"/>
            <consortium name="The Broad Institute Genome Sequencing Center for Infectious Disease"/>
            <person name="Wu L."/>
            <person name="Ma J."/>
        </authorList>
    </citation>
    <scope>NUCLEOTIDE SEQUENCE [LARGE SCALE GENOMIC DNA]</scope>
    <source>
        <strain evidence="3">JCM 9377</strain>
    </source>
</reference>
<keyword evidence="3" id="KW-1185">Reference proteome</keyword>
<accession>A0ABP6QG09</accession>
<name>A0ABP6QG09_9ACTN</name>
<comment type="caution">
    <text evidence="2">The sequence shown here is derived from an EMBL/GenBank/DDBJ whole genome shotgun (WGS) entry which is preliminary data.</text>
</comment>
<evidence type="ECO:0000313" key="3">
    <source>
        <dbReference type="Proteomes" id="UP001501237"/>
    </source>
</evidence>
<protein>
    <submittedName>
        <fullName evidence="2">Uncharacterized protein</fullName>
    </submittedName>
</protein>
<evidence type="ECO:0000256" key="1">
    <source>
        <dbReference type="SAM" id="MobiDB-lite"/>
    </source>
</evidence>
<dbReference type="EMBL" id="BAAAUV010000014">
    <property type="protein sequence ID" value="GAA3224769.1"/>
    <property type="molecule type" value="Genomic_DNA"/>
</dbReference>
<gene>
    <name evidence="2" type="ORF">GCM10010468_52050</name>
</gene>
<dbReference type="Proteomes" id="UP001501237">
    <property type="component" value="Unassembled WGS sequence"/>
</dbReference>
<organism evidence="2 3">
    <name type="scientific">Actinocorallia longicatena</name>
    <dbReference type="NCBI Taxonomy" id="111803"/>
    <lineage>
        <taxon>Bacteria</taxon>
        <taxon>Bacillati</taxon>
        <taxon>Actinomycetota</taxon>
        <taxon>Actinomycetes</taxon>
        <taxon>Streptosporangiales</taxon>
        <taxon>Thermomonosporaceae</taxon>
        <taxon>Actinocorallia</taxon>
    </lineage>
</organism>
<sequence length="87" mass="8865">MLNLFGTEQAFAAWAGAAVPARTVAAMATVTTAALPRIAMGDPSRSAAEPGVLSILFGILPIHDRPRPPRPMGQPTENTAATGGRAG</sequence>
<feature type="region of interest" description="Disordered" evidence="1">
    <location>
        <begin position="63"/>
        <end position="87"/>
    </location>
</feature>
<proteinExistence type="predicted"/>
<evidence type="ECO:0000313" key="2">
    <source>
        <dbReference type="EMBL" id="GAA3224769.1"/>
    </source>
</evidence>